<comment type="caution">
    <text evidence="1">The sequence shown here is derived from an EMBL/GenBank/DDBJ whole genome shotgun (WGS) entry which is preliminary data.</text>
</comment>
<name>A0A4Q4KK96_9FLAO</name>
<dbReference type="Proteomes" id="UP000293952">
    <property type="component" value="Unassembled WGS sequence"/>
</dbReference>
<reference evidence="1 2" key="1">
    <citation type="submission" date="2019-02" db="EMBL/GenBank/DDBJ databases">
        <title>Genome sequence of the sea-ice species Brumimicrobium glaciale.</title>
        <authorList>
            <person name="Bowman J.P."/>
        </authorList>
    </citation>
    <scope>NUCLEOTIDE SEQUENCE [LARGE SCALE GENOMIC DNA]</scope>
    <source>
        <strain evidence="1 2">IC156</strain>
    </source>
</reference>
<dbReference type="RefSeq" id="WP_130093751.1">
    <property type="nucleotide sequence ID" value="NZ_SETE01000004.1"/>
</dbReference>
<dbReference type="AlphaFoldDB" id="A0A4Q4KK96"/>
<evidence type="ECO:0000313" key="2">
    <source>
        <dbReference type="Proteomes" id="UP000293952"/>
    </source>
</evidence>
<dbReference type="EMBL" id="SETE01000004">
    <property type="protein sequence ID" value="RYM33290.1"/>
    <property type="molecule type" value="Genomic_DNA"/>
</dbReference>
<proteinExistence type="predicted"/>
<evidence type="ECO:0000313" key="1">
    <source>
        <dbReference type="EMBL" id="RYM33290.1"/>
    </source>
</evidence>
<evidence type="ECO:0008006" key="3">
    <source>
        <dbReference type="Google" id="ProtNLM"/>
    </source>
</evidence>
<sequence length="186" mass="21769">MKIILFIALLFSLVSCSLYMKKSRQLGEDYKYLSSEAFAQKYFTLYKTKNKISDSTFFDKVYYVSQNNARASYVSFNKNNFTYESNPFDVHQQNNISNEETSKPFQIKRADYYSIQDSIIKIESIAQSSGDVYTIIREGIINNDKITLLKKYNSGSWIKKDINKEWTNIDNLKVYQLGEDFYVGLK</sequence>
<protein>
    <recommendedName>
        <fullName evidence="3">Lipoprotein</fullName>
    </recommendedName>
</protein>
<dbReference type="PROSITE" id="PS51257">
    <property type="entry name" value="PROKAR_LIPOPROTEIN"/>
    <property type="match status" value="1"/>
</dbReference>
<keyword evidence="2" id="KW-1185">Reference proteome</keyword>
<gene>
    <name evidence="1" type="ORF">ERX46_10110</name>
</gene>
<organism evidence="1 2">
    <name type="scientific">Brumimicrobium glaciale</name>
    <dbReference type="NCBI Taxonomy" id="200475"/>
    <lineage>
        <taxon>Bacteria</taxon>
        <taxon>Pseudomonadati</taxon>
        <taxon>Bacteroidota</taxon>
        <taxon>Flavobacteriia</taxon>
        <taxon>Flavobacteriales</taxon>
        <taxon>Crocinitomicaceae</taxon>
        <taxon>Brumimicrobium</taxon>
    </lineage>
</organism>
<accession>A0A4Q4KK96</accession>